<feature type="signal peptide" evidence="1">
    <location>
        <begin position="1"/>
        <end position="21"/>
    </location>
</feature>
<dbReference type="GO" id="GO:0004674">
    <property type="term" value="F:protein serine/threonine kinase activity"/>
    <property type="evidence" value="ECO:0007669"/>
    <property type="project" value="TreeGrafter"/>
</dbReference>
<dbReference type="InterPro" id="IPR011009">
    <property type="entry name" value="Kinase-like_dom_sf"/>
</dbReference>
<sequence length="180" mass="20034">YALLFPWVGCDLLAYWSRVIGQGVSSPSIVWAAHQCHGLVSALEWIHVPDSVLDSQKNELFGRHGDIKPENILWYKGNSDGPHPFASGQLVLSDFGLSSLNHKDTHSNIGNGDILFTTTYAPPELIFSNNKICRRIDIWAFGCVFLEYVTWIIGGGPGAAAEFQRARLSPFLEHNYSKDM</sequence>
<dbReference type="Proteomes" id="UP001275084">
    <property type="component" value="Unassembled WGS sequence"/>
</dbReference>
<reference evidence="3" key="2">
    <citation type="submission" date="2023-06" db="EMBL/GenBank/DDBJ databases">
        <authorList>
            <consortium name="Lawrence Berkeley National Laboratory"/>
            <person name="Haridas S."/>
            <person name="Hensen N."/>
            <person name="Bonometti L."/>
            <person name="Westerberg I."/>
            <person name="Brannstrom I.O."/>
            <person name="Guillou S."/>
            <person name="Cros-Aarteil S."/>
            <person name="Calhoun S."/>
            <person name="Kuo A."/>
            <person name="Mondo S."/>
            <person name="Pangilinan J."/>
            <person name="Riley R."/>
            <person name="Labutti K."/>
            <person name="Andreopoulos B."/>
            <person name="Lipzen A."/>
            <person name="Chen C."/>
            <person name="Yanf M."/>
            <person name="Daum C."/>
            <person name="Ng V."/>
            <person name="Clum A."/>
            <person name="Steindorff A."/>
            <person name="Ohm R."/>
            <person name="Martin F."/>
            <person name="Silar P."/>
            <person name="Natvig D."/>
            <person name="Lalanne C."/>
            <person name="Gautier V."/>
            <person name="Ament-Velasquez S.L."/>
            <person name="Kruys A."/>
            <person name="Hutchinson M.I."/>
            <person name="Powell A.J."/>
            <person name="Barry K."/>
            <person name="Miller A.N."/>
            <person name="Grigoriev I.V."/>
            <person name="Debuchy R."/>
            <person name="Gladieux P."/>
            <person name="Thoren M.H."/>
            <person name="Johannesson H."/>
        </authorList>
    </citation>
    <scope>NUCLEOTIDE SEQUENCE</scope>
    <source>
        <strain evidence="3">CBS 955.72</strain>
    </source>
</reference>
<protein>
    <submittedName>
        <fullName evidence="3">Kinase-like domain-containing protein</fullName>
    </submittedName>
</protein>
<feature type="non-terminal residue" evidence="3">
    <location>
        <position position="1"/>
    </location>
</feature>
<dbReference type="SUPFAM" id="SSF56112">
    <property type="entry name" value="Protein kinase-like (PK-like)"/>
    <property type="match status" value="1"/>
</dbReference>
<keyword evidence="4" id="KW-1185">Reference proteome</keyword>
<evidence type="ECO:0000256" key="1">
    <source>
        <dbReference type="SAM" id="SignalP"/>
    </source>
</evidence>
<reference evidence="3" key="1">
    <citation type="journal article" date="2023" name="Mol. Phylogenet. Evol.">
        <title>Genome-scale phylogeny and comparative genomics of the fungal order Sordariales.</title>
        <authorList>
            <person name="Hensen N."/>
            <person name="Bonometti L."/>
            <person name="Westerberg I."/>
            <person name="Brannstrom I.O."/>
            <person name="Guillou S."/>
            <person name="Cros-Aarteil S."/>
            <person name="Calhoun S."/>
            <person name="Haridas S."/>
            <person name="Kuo A."/>
            <person name="Mondo S."/>
            <person name="Pangilinan J."/>
            <person name="Riley R."/>
            <person name="LaButti K."/>
            <person name="Andreopoulos B."/>
            <person name="Lipzen A."/>
            <person name="Chen C."/>
            <person name="Yan M."/>
            <person name="Daum C."/>
            <person name="Ng V."/>
            <person name="Clum A."/>
            <person name="Steindorff A."/>
            <person name="Ohm R.A."/>
            <person name="Martin F."/>
            <person name="Silar P."/>
            <person name="Natvig D.O."/>
            <person name="Lalanne C."/>
            <person name="Gautier V."/>
            <person name="Ament-Velasquez S.L."/>
            <person name="Kruys A."/>
            <person name="Hutchinson M.I."/>
            <person name="Powell A.J."/>
            <person name="Barry K."/>
            <person name="Miller A.N."/>
            <person name="Grigoriev I.V."/>
            <person name="Debuchy R."/>
            <person name="Gladieux P."/>
            <person name="Hiltunen Thoren M."/>
            <person name="Johannesson H."/>
        </authorList>
    </citation>
    <scope>NUCLEOTIDE SEQUENCE</scope>
    <source>
        <strain evidence="3">CBS 955.72</strain>
    </source>
</reference>
<dbReference type="AlphaFoldDB" id="A0AAJ0MJW6"/>
<feature type="non-terminal residue" evidence="3">
    <location>
        <position position="180"/>
    </location>
</feature>
<dbReference type="PANTHER" id="PTHR24359:SF37">
    <property type="entry name" value="PROTEIN KINASE DOMAIN-CONTAINING PROTEIN"/>
    <property type="match status" value="1"/>
</dbReference>
<accession>A0AAJ0MJW6</accession>
<keyword evidence="3" id="KW-0808">Transferase</keyword>
<proteinExistence type="predicted"/>
<organism evidence="3 4">
    <name type="scientific">Lasiosphaeria hispida</name>
    <dbReference type="NCBI Taxonomy" id="260671"/>
    <lineage>
        <taxon>Eukaryota</taxon>
        <taxon>Fungi</taxon>
        <taxon>Dikarya</taxon>
        <taxon>Ascomycota</taxon>
        <taxon>Pezizomycotina</taxon>
        <taxon>Sordariomycetes</taxon>
        <taxon>Sordariomycetidae</taxon>
        <taxon>Sordariales</taxon>
        <taxon>Lasiosphaeriaceae</taxon>
        <taxon>Lasiosphaeria</taxon>
    </lineage>
</organism>
<keyword evidence="3" id="KW-0418">Kinase</keyword>
<comment type="caution">
    <text evidence="3">The sequence shown here is derived from an EMBL/GenBank/DDBJ whole genome shotgun (WGS) entry which is preliminary data.</text>
</comment>
<dbReference type="Pfam" id="PF00069">
    <property type="entry name" value="Pkinase"/>
    <property type="match status" value="1"/>
</dbReference>
<evidence type="ECO:0000259" key="2">
    <source>
        <dbReference type="PROSITE" id="PS50011"/>
    </source>
</evidence>
<gene>
    <name evidence="3" type="ORF">B0T25DRAFT_413831</name>
</gene>
<name>A0AAJ0MJW6_9PEZI</name>
<dbReference type="Gene3D" id="1.10.510.10">
    <property type="entry name" value="Transferase(Phosphotransferase) domain 1"/>
    <property type="match status" value="1"/>
</dbReference>
<dbReference type="EMBL" id="JAUIQD010000001">
    <property type="protein sequence ID" value="KAK3363196.1"/>
    <property type="molecule type" value="Genomic_DNA"/>
</dbReference>
<evidence type="ECO:0000313" key="3">
    <source>
        <dbReference type="EMBL" id="KAK3363196.1"/>
    </source>
</evidence>
<dbReference type="PANTHER" id="PTHR24359">
    <property type="entry name" value="SERINE/THREONINE-PROTEIN KINASE SBK1"/>
    <property type="match status" value="1"/>
</dbReference>
<dbReference type="PROSITE" id="PS50011">
    <property type="entry name" value="PROTEIN_KINASE_DOM"/>
    <property type="match status" value="1"/>
</dbReference>
<dbReference type="GO" id="GO:0005524">
    <property type="term" value="F:ATP binding"/>
    <property type="evidence" value="ECO:0007669"/>
    <property type="project" value="InterPro"/>
</dbReference>
<feature type="domain" description="Protein kinase" evidence="2">
    <location>
        <begin position="1"/>
        <end position="180"/>
    </location>
</feature>
<feature type="chain" id="PRO_5042501819" evidence="1">
    <location>
        <begin position="22"/>
        <end position="180"/>
    </location>
</feature>
<evidence type="ECO:0000313" key="4">
    <source>
        <dbReference type="Proteomes" id="UP001275084"/>
    </source>
</evidence>
<keyword evidence="1" id="KW-0732">Signal</keyword>
<dbReference type="InterPro" id="IPR000719">
    <property type="entry name" value="Prot_kinase_dom"/>
</dbReference>